<sequence>MELVSGQNVQLSGHELVIEVTHQQGGGFSGDIDTSAFLLTNADKVRSDSDFIFYNQPESSDGAVIYAKTTTGGRYTVNTAKVDDAIQKIALTVVIDGNSTVSHLSSLGLSIAGQVTYQVPLVDRSEKALIMGQIYRHNGAWKFKALGMGFNGGLAALATNYGVVVDDEPTTPAPAPIPAPSKPTVGVSLEKKLAEQAPYLISLAKPVAVSLAKHKLEQVKAKVAFVLDASGSMTSQFKRGNVQAVLERIAVLATQFDDDGQMDVWGFAERHKKYPDVSLSNLKGYISSIQSFGQRGLFELLPTLGGTNNEPPVMNEIVDTFKGSKEPVYIVFITDGGISKTRAIKEAIRESANYPIFWKFVGLGGSNYGILENLDDFTGRLIDNTDFFPIDDFQGISDEVLYDKLLTEFSGWLSEAKRKSIIS</sequence>
<dbReference type="PANTHER" id="PTHR32097:SF4">
    <property type="entry name" value="GENERAL STRESS PROTEIN 16U"/>
    <property type="match status" value="1"/>
</dbReference>
<dbReference type="Pfam" id="PF02342">
    <property type="entry name" value="TerD"/>
    <property type="match status" value="1"/>
</dbReference>
<evidence type="ECO:0000259" key="3">
    <source>
        <dbReference type="PROSITE" id="PS50234"/>
    </source>
</evidence>
<dbReference type="Proteomes" id="UP000675653">
    <property type="component" value="Unassembled WGS sequence"/>
</dbReference>
<comment type="similarity">
    <text evidence="1">Belongs to the CAPAB/TerDEXZ family.</text>
</comment>
<dbReference type="PANTHER" id="PTHR32097">
    <property type="entry name" value="CAMP-BINDING PROTEIN 1-RELATED"/>
    <property type="match status" value="1"/>
</dbReference>
<organism evidence="4 5">
    <name type="scientific">Aeromonas popoffii</name>
    <dbReference type="NCBI Taxonomy" id="70856"/>
    <lineage>
        <taxon>Bacteria</taxon>
        <taxon>Pseudomonadati</taxon>
        <taxon>Pseudomonadota</taxon>
        <taxon>Gammaproteobacteria</taxon>
        <taxon>Aeromonadales</taxon>
        <taxon>Aeromonadaceae</taxon>
        <taxon>Aeromonas</taxon>
    </lineage>
</organism>
<dbReference type="PROSITE" id="PS50234">
    <property type="entry name" value="VWFA"/>
    <property type="match status" value="1"/>
</dbReference>
<dbReference type="RefSeq" id="WP_212512521.1">
    <property type="nucleotide sequence ID" value="NZ_CAWQDX010000085.1"/>
</dbReference>
<dbReference type="InterPro" id="IPR036465">
    <property type="entry name" value="vWFA_dom_sf"/>
</dbReference>
<dbReference type="InterPro" id="IPR002035">
    <property type="entry name" value="VWF_A"/>
</dbReference>
<proteinExistence type="inferred from homology"/>
<name>A0ABS5GKS8_9GAMM</name>
<evidence type="ECO:0000256" key="1">
    <source>
        <dbReference type="ARBA" id="ARBA00008775"/>
    </source>
</evidence>
<comment type="caution">
    <text evidence="4">The sequence shown here is derived from an EMBL/GenBank/DDBJ whole genome shotgun (WGS) entry which is preliminary data.</text>
</comment>
<evidence type="ECO:0000256" key="2">
    <source>
        <dbReference type="ARBA" id="ARBA00022686"/>
    </source>
</evidence>
<feature type="domain" description="VWFA" evidence="3">
    <location>
        <begin position="222"/>
        <end position="405"/>
    </location>
</feature>
<dbReference type="InterPro" id="IPR003325">
    <property type="entry name" value="TerD"/>
</dbReference>
<keyword evidence="5" id="KW-1185">Reference proteome</keyword>
<evidence type="ECO:0000313" key="4">
    <source>
        <dbReference type="EMBL" id="MBR7627741.1"/>
    </source>
</evidence>
<dbReference type="CDD" id="cd06974">
    <property type="entry name" value="TerD_like"/>
    <property type="match status" value="1"/>
</dbReference>
<protein>
    <submittedName>
        <fullName evidence="4">VWA domain-containing protein</fullName>
    </submittedName>
</protein>
<dbReference type="SUPFAM" id="SSF53300">
    <property type="entry name" value="vWA-like"/>
    <property type="match status" value="1"/>
</dbReference>
<evidence type="ECO:0000313" key="5">
    <source>
        <dbReference type="Proteomes" id="UP000675653"/>
    </source>
</evidence>
<dbReference type="InterPro" id="IPR019303">
    <property type="entry name" value="vWA_TerF_C"/>
</dbReference>
<gene>
    <name evidence="4" type="ORF">KAT72_01505</name>
</gene>
<keyword evidence="2" id="KW-0778">Tellurium resistance</keyword>
<dbReference type="SMART" id="SM00327">
    <property type="entry name" value="VWA"/>
    <property type="match status" value="1"/>
</dbReference>
<dbReference type="InterPro" id="IPR051324">
    <property type="entry name" value="Stress/Tellurium_Resist"/>
</dbReference>
<accession>A0ABS5GKS8</accession>
<dbReference type="Pfam" id="PF10138">
    <property type="entry name" value="vWA-TerF-like"/>
    <property type="match status" value="1"/>
</dbReference>
<reference evidence="4 5" key="1">
    <citation type="submission" date="2021-04" db="EMBL/GenBank/DDBJ databases">
        <title>Draft Genome of Aeromonas popoffii ID682, isolated from a natural water source in Idaho.</title>
        <authorList>
            <person name="Testerman T."/>
            <person name="Graf J."/>
        </authorList>
    </citation>
    <scope>NUCLEOTIDE SEQUENCE [LARGE SCALE GENOMIC DNA]</scope>
    <source>
        <strain evidence="4 5">ID682</strain>
    </source>
</reference>
<dbReference type="Gene3D" id="2.60.60.30">
    <property type="entry name" value="sav2460 like domains"/>
    <property type="match status" value="1"/>
</dbReference>
<dbReference type="Gene3D" id="3.40.50.410">
    <property type="entry name" value="von Willebrand factor, type A domain"/>
    <property type="match status" value="1"/>
</dbReference>
<dbReference type="EMBL" id="JAGRZL010000006">
    <property type="protein sequence ID" value="MBR7627741.1"/>
    <property type="molecule type" value="Genomic_DNA"/>
</dbReference>